<keyword evidence="5" id="KW-0813">Transport</keyword>
<evidence type="ECO:0000313" key="8">
    <source>
        <dbReference type="Proteomes" id="UP000242999"/>
    </source>
</evidence>
<proteinExistence type="inferred from homology"/>
<dbReference type="CDD" id="cd06261">
    <property type="entry name" value="TM_PBP2"/>
    <property type="match status" value="1"/>
</dbReference>
<dbReference type="AlphaFoldDB" id="A0A1H6QY74"/>
<feature type="transmembrane region" description="Helical" evidence="5">
    <location>
        <begin position="659"/>
        <end position="679"/>
    </location>
</feature>
<keyword evidence="2 5" id="KW-0812">Transmembrane</keyword>
<comment type="subcellular location">
    <subcellularLocation>
        <location evidence="1 5">Cell membrane</location>
        <topology evidence="1 5">Multi-pass membrane protein</topology>
    </subcellularLocation>
</comment>
<dbReference type="Gene3D" id="2.130.10.10">
    <property type="entry name" value="YVTN repeat-like/Quinoprotein amine dehydrogenase"/>
    <property type="match status" value="1"/>
</dbReference>
<dbReference type="InterPro" id="IPR036322">
    <property type="entry name" value="WD40_repeat_dom_sf"/>
</dbReference>
<organism evidence="7 8">
    <name type="scientific">Allopseudospirillum japonicum</name>
    <dbReference type="NCBI Taxonomy" id="64971"/>
    <lineage>
        <taxon>Bacteria</taxon>
        <taxon>Pseudomonadati</taxon>
        <taxon>Pseudomonadota</taxon>
        <taxon>Gammaproteobacteria</taxon>
        <taxon>Oceanospirillales</taxon>
        <taxon>Oceanospirillaceae</taxon>
        <taxon>Allopseudospirillum</taxon>
    </lineage>
</organism>
<evidence type="ECO:0000313" key="7">
    <source>
        <dbReference type="EMBL" id="SEI44450.1"/>
    </source>
</evidence>
<dbReference type="STRING" id="64971.SAMN05421831_1027"/>
<dbReference type="Pfam" id="PF00528">
    <property type="entry name" value="BPD_transp_1"/>
    <property type="match status" value="1"/>
</dbReference>
<dbReference type="InterPro" id="IPR015943">
    <property type="entry name" value="WD40/YVTN_repeat-like_dom_sf"/>
</dbReference>
<keyword evidence="3 5" id="KW-1133">Transmembrane helix</keyword>
<keyword evidence="8" id="KW-1185">Reference proteome</keyword>
<sequence length="763" mass="84069">MSIMKETSPTSVPELDFNTPAAVLHRRIRRTKDKAATVGVGVGGISVIIAILLIFLYLLYEVIPLFRSASIEQQATYTVPVTSAQTLYMTMEEQAEIAMQVTANGEVVFFDTLTGNTVKRQSLPVPQGVEITSFAEGSAASHLLALGLSNGQTLIFKHRYKITYPNDQRVISPFLDFPYGEQPMEVDTQGAPLTKLAIRDTEAGLTLAAVTQDGRTPITQYVKEEDFLTMEVQLVQKSIELPVREQGVLSLHIGPSQRWFYVVLEDGNLDVFDLKAGAQARLADRVQAVAQGQRITEAKLLLGGISLLIGDSQGKISQWFMVRDQQNLGQYKLQPIREFQLGQAPIVNISVEHRRKGFLAVDAQGMIGVYNTTAERTLLQETLVKGTSNLISISPRADVLLSLNQAGQIQKFHVDNEHPEVSWHSLWGEVWYESYDEPSYTWQSSASNNEFEPKFSLMPLAFGTLKAAFYAMLIATPLAICGAIYTAHFMAPSMRRKVKPVIELMEALPTVILGFLAGLFLAPFIELNLPGIFALLILMPIGIVAASFAWVNMPRQIRHMLPEGWDAAILIPVVLVIAWVSIAMSHPLEQWFFNGDMRAWLTNDLGIPFDQRNALVVGLAMGFAVIPTIFSIAEDAIFSVPKHLSHGSLALGATPWQTLVRVVLPTASPGIFSAVMIGMGRAVGETMIVLMATGNTPIMDANIFEGMRTLAANIAVEVPESEVGSSHYRILFLAAFVLFMFTFVVNTAAEIVRQRLRKKYGAL</sequence>
<feature type="transmembrane region" description="Helical" evidence="5">
    <location>
        <begin position="565"/>
        <end position="584"/>
    </location>
</feature>
<protein>
    <submittedName>
        <fullName evidence="7">Phosphate transport system permease protein</fullName>
    </submittedName>
</protein>
<feature type="transmembrane region" description="Helical" evidence="5">
    <location>
        <begin position="35"/>
        <end position="60"/>
    </location>
</feature>
<dbReference type="InterPro" id="IPR035906">
    <property type="entry name" value="MetI-like_sf"/>
</dbReference>
<feature type="transmembrane region" description="Helical" evidence="5">
    <location>
        <begin position="467"/>
        <end position="487"/>
    </location>
</feature>
<evidence type="ECO:0000256" key="4">
    <source>
        <dbReference type="ARBA" id="ARBA00023136"/>
    </source>
</evidence>
<dbReference type="SUPFAM" id="SSF50978">
    <property type="entry name" value="WD40 repeat-like"/>
    <property type="match status" value="1"/>
</dbReference>
<dbReference type="Proteomes" id="UP000242999">
    <property type="component" value="Unassembled WGS sequence"/>
</dbReference>
<dbReference type="InterPro" id="IPR000515">
    <property type="entry name" value="MetI-like"/>
</dbReference>
<dbReference type="EMBL" id="FNYH01000002">
    <property type="protein sequence ID" value="SEI44450.1"/>
    <property type="molecule type" value="Genomic_DNA"/>
</dbReference>
<evidence type="ECO:0000256" key="3">
    <source>
        <dbReference type="ARBA" id="ARBA00022989"/>
    </source>
</evidence>
<dbReference type="PROSITE" id="PS50928">
    <property type="entry name" value="ABC_TM1"/>
    <property type="match status" value="1"/>
</dbReference>
<dbReference type="Gene3D" id="1.10.3720.10">
    <property type="entry name" value="MetI-like"/>
    <property type="match status" value="1"/>
</dbReference>
<evidence type="ECO:0000256" key="2">
    <source>
        <dbReference type="ARBA" id="ARBA00022692"/>
    </source>
</evidence>
<name>A0A1H6QY74_9GAMM</name>
<gene>
    <name evidence="7" type="ORF">SAMN05421831_1027</name>
</gene>
<dbReference type="GO" id="GO:0055085">
    <property type="term" value="P:transmembrane transport"/>
    <property type="evidence" value="ECO:0007669"/>
    <property type="project" value="InterPro"/>
</dbReference>
<evidence type="ECO:0000256" key="1">
    <source>
        <dbReference type="ARBA" id="ARBA00004651"/>
    </source>
</evidence>
<feature type="transmembrane region" description="Helical" evidence="5">
    <location>
        <begin position="730"/>
        <end position="749"/>
    </location>
</feature>
<dbReference type="PANTHER" id="PTHR42727:SF1">
    <property type="entry name" value="PHOSPHATE TRANSPORT SYSTEM PERMEASE"/>
    <property type="match status" value="1"/>
</dbReference>
<dbReference type="PANTHER" id="PTHR42727">
    <property type="entry name" value="PHOSPHATE TRANSPORT SYSTEM PERMEASE PROTEIN"/>
    <property type="match status" value="1"/>
</dbReference>
<accession>A0A1H6QY74</accession>
<dbReference type="SUPFAM" id="SSF161098">
    <property type="entry name" value="MetI-like"/>
    <property type="match status" value="2"/>
</dbReference>
<feature type="transmembrane region" description="Helical" evidence="5">
    <location>
        <begin position="614"/>
        <end position="638"/>
    </location>
</feature>
<comment type="similarity">
    <text evidence="5">Belongs to the binding-protein-dependent transport system permease family.</text>
</comment>
<evidence type="ECO:0000256" key="5">
    <source>
        <dbReference type="RuleBase" id="RU363032"/>
    </source>
</evidence>
<feature type="transmembrane region" description="Helical" evidence="5">
    <location>
        <begin position="507"/>
        <end position="525"/>
    </location>
</feature>
<feature type="transmembrane region" description="Helical" evidence="5">
    <location>
        <begin position="531"/>
        <end position="553"/>
    </location>
</feature>
<evidence type="ECO:0000259" key="6">
    <source>
        <dbReference type="PROSITE" id="PS50928"/>
    </source>
</evidence>
<keyword evidence="4 5" id="KW-0472">Membrane</keyword>
<feature type="domain" description="ABC transmembrane type-1" evidence="6">
    <location>
        <begin position="461"/>
        <end position="749"/>
    </location>
</feature>
<reference evidence="8" key="1">
    <citation type="submission" date="2016-10" db="EMBL/GenBank/DDBJ databases">
        <authorList>
            <person name="Varghese N."/>
            <person name="Submissions S."/>
        </authorList>
    </citation>
    <scope>NUCLEOTIDE SEQUENCE [LARGE SCALE GENOMIC DNA]</scope>
    <source>
        <strain evidence="8">DSM 7165</strain>
    </source>
</reference>
<dbReference type="GO" id="GO:0005886">
    <property type="term" value="C:plasma membrane"/>
    <property type="evidence" value="ECO:0007669"/>
    <property type="project" value="UniProtKB-SubCell"/>
</dbReference>